<evidence type="ECO:0000256" key="3">
    <source>
        <dbReference type="SAM" id="SignalP"/>
    </source>
</evidence>
<feature type="coiled-coil region" evidence="1">
    <location>
        <begin position="63"/>
        <end position="90"/>
    </location>
</feature>
<keyword evidence="1" id="KW-0175">Coiled coil</keyword>
<feature type="compositionally biased region" description="Basic and acidic residues" evidence="2">
    <location>
        <begin position="383"/>
        <end position="402"/>
    </location>
</feature>
<evidence type="ECO:0000313" key="5">
    <source>
        <dbReference type="Proteomes" id="UP001178507"/>
    </source>
</evidence>
<comment type="caution">
    <text evidence="4">The sequence shown here is derived from an EMBL/GenBank/DDBJ whole genome shotgun (WGS) entry which is preliminary data.</text>
</comment>
<proteinExistence type="predicted"/>
<sequence>RVFRFILSTHEIMVVFQSHVVSLAVWLTPAWAEPDSSFVRMESMRGEAMTGTLLSGDGLVEAENRLNSEIEEMQQNATAVIEQRAEKIEEYLQDTEKRYLHARSALSSSLASLASSVAARWRRLSVSSFHERLGKCCCPGAATGCEWQAFELGGPLVDYECKAGFADYLDVLDMPNDNGVALSRSPAVDAVLDQCASKGWPYPAMDWSPPVRNLSAFDAVVPTPLTLVPTEPAEPQVVTVEVPDVVDQEEIEPTPSSPSPPKDKGTTLDIDLDTLTDDVTEASKEAIVPKSVQIVQMPEPVTERPENLESQSQGKGQEKLPAEDELARAAQELAAAEQVASGLPSTQKMLQTAVGDNTSMDPEQLASLLARTVAQGQSAVELAHTRSAEKPDSEVQRQRSAEFDMQNSQKSQESSQKSSESKASQKSNHRRVKERDEELFRKSVRMLNELQDA</sequence>
<name>A0AA36I0R8_9DINO</name>
<feature type="chain" id="PRO_5041387147" evidence="3">
    <location>
        <begin position="33"/>
        <end position="453"/>
    </location>
</feature>
<dbReference type="AlphaFoldDB" id="A0AA36I0R8"/>
<organism evidence="4 5">
    <name type="scientific">Effrenium voratum</name>
    <dbReference type="NCBI Taxonomy" id="2562239"/>
    <lineage>
        <taxon>Eukaryota</taxon>
        <taxon>Sar</taxon>
        <taxon>Alveolata</taxon>
        <taxon>Dinophyceae</taxon>
        <taxon>Suessiales</taxon>
        <taxon>Symbiodiniaceae</taxon>
        <taxon>Effrenium</taxon>
    </lineage>
</organism>
<evidence type="ECO:0000256" key="1">
    <source>
        <dbReference type="SAM" id="Coils"/>
    </source>
</evidence>
<evidence type="ECO:0000256" key="2">
    <source>
        <dbReference type="SAM" id="MobiDB-lite"/>
    </source>
</evidence>
<feature type="compositionally biased region" description="Low complexity" evidence="2">
    <location>
        <begin position="328"/>
        <end position="340"/>
    </location>
</feature>
<keyword evidence="3" id="KW-0732">Signal</keyword>
<evidence type="ECO:0000313" key="4">
    <source>
        <dbReference type="EMBL" id="CAJ1378829.1"/>
    </source>
</evidence>
<feature type="non-terminal residue" evidence="4">
    <location>
        <position position="453"/>
    </location>
</feature>
<accession>A0AA36I0R8</accession>
<feature type="compositionally biased region" description="Basic and acidic residues" evidence="2">
    <location>
        <begin position="316"/>
        <end position="327"/>
    </location>
</feature>
<dbReference type="EMBL" id="CAUJNA010000570">
    <property type="protein sequence ID" value="CAJ1378829.1"/>
    <property type="molecule type" value="Genomic_DNA"/>
</dbReference>
<dbReference type="Proteomes" id="UP001178507">
    <property type="component" value="Unassembled WGS sequence"/>
</dbReference>
<reference evidence="4" key="1">
    <citation type="submission" date="2023-08" db="EMBL/GenBank/DDBJ databases">
        <authorList>
            <person name="Chen Y."/>
            <person name="Shah S."/>
            <person name="Dougan E. K."/>
            <person name="Thang M."/>
            <person name="Chan C."/>
        </authorList>
    </citation>
    <scope>NUCLEOTIDE SEQUENCE</scope>
</reference>
<feature type="region of interest" description="Disordered" evidence="2">
    <location>
        <begin position="245"/>
        <end position="269"/>
    </location>
</feature>
<feature type="region of interest" description="Disordered" evidence="2">
    <location>
        <begin position="290"/>
        <end position="453"/>
    </location>
</feature>
<gene>
    <name evidence="4" type="ORF">EVOR1521_LOCUS7232</name>
</gene>
<protein>
    <submittedName>
        <fullName evidence="4">Uncharacterized protein</fullName>
    </submittedName>
</protein>
<feature type="compositionally biased region" description="Low complexity" evidence="2">
    <location>
        <begin position="408"/>
        <end position="426"/>
    </location>
</feature>
<keyword evidence="5" id="KW-1185">Reference proteome</keyword>
<feature type="signal peptide" evidence="3">
    <location>
        <begin position="1"/>
        <end position="32"/>
    </location>
</feature>
<feature type="compositionally biased region" description="Polar residues" evidence="2">
    <location>
        <begin position="343"/>
        <end position="361"/>
    </location>
</feature>